<dbReference type="GO" id="GO:0006355">
    <property type="term" value="P:regulation of DNA-templated transcription"/>
    <property type="evidence" value="ECO:0007669"/>
    <property type="project" value="InterPro"/>
</dbReference>
<keyword evidence="4 7" id="KW-0238">DNA-binding</keyword>
<evidence type="ECO:0000256" key="7">
    <source>
        <dbReference type="PROSITE-ProRule" id="PRU01091"/>
    </source>
</evidence>
<comment type="caution">
    <text evidence="10">The sequence shown here is derived from an EMBL/GenBank/DDBJ whole genome shotgun (WGS) entry which is preliminary data.</text>
</comment>
<dbReference type="GO" id="GO:0005829">
    <property type="term" value="C:cytosol"/>
    <property type="evidence" value="ECO:0007669"/>
    <property type="project" value="TreeGrafter"/>
</dbReference>
<dbReference type="PANTHER" id="PTHR48111:SF2">
    <property type="entry name" value="RESPONSE REGULATOR SAER"/>
    <property type="match status" value="1"/>
</dbReference>
<dbReference type="GO" id="GO:0000156">
    <property type="term" value="F:phosphorelay response regulator activity"/>
    <property type="evidence" value="ECO:0007669"/>
    <property type="project" value="TreeGrafter"/>
</dbReference>
<dbReference type="Gene3D" id="6.10.250.690">
    <property type="match status" value="1"/>
</dbReference>
<dbReference type="InterPro" id="IPR001789">
    <property type="entry name" value="Sig_transdc_resp-reg_receiver"/>
</dbReference>
<dbReference type="GO" id="GO:0032993">
    <property type="term" value="C:protein-DNA complex"/>
    <property type="evidence" value="ECO:0007669"/>
    <property type="project" value="TreeGrafter"/>
</dbReference>
<dbReference type="EMBL" id="QOCR01000001">
    <property type="protein sequence ID" value="RHW52068.1"/>
    <property type="molecule type" value="Genomic_DNA"/>
</dbReference>
<dbReference type="GO" id="GO:0000976">
    <property type="term" value="F:transcription cis-regulatory region binding"/>
    <property type="evidence" value="ECO:0007669"/>
    <property type="project" value="TreeGrafter"/>
</dbReference>
<gene>
    <name evidence="10" type="ORF">DS831_01700</name>
</gene>
<dbReference type="OrthoDB" id="9790442at2"/>
<proteinExistence type="predicted"/>
<evidence type="ECO:0000313" key="10">
    <source>
        <dbReference type="EMBL" id="RHW52068.1"/>
    </source>
</evidence>
<keyword evidence="2" id="KW-0902">Two-component regulatory system</keyword>
<protein>
    <submittedName>
        <fullName evidence="10">DNA-binding response regulator</fullName>
    </submittedName>
</protein>
<feature type="modified residue" description="4-aspartylphosphate" evidence="6">
    <location>
        <position position="50"/>
    </location>
</feature>
<evidence type="ECO:0000256" key="2">
    <source>
        <dbReference type="ARBA" id="ARBA00023012"/>
    </source>
</evidence>
<dbReference type="RefSeq" id="WP_118899778.1">
    <property type="nucleotide sequence ID" value="NZ_QOCR01000001.1"/>
</dbReference>
<accession>A0A3R6VLD7</accession>
<evidence type="ECO:0000256" key="1">
    <source>
        <dbReference type="ARBA" id="ARBA00022553"/>
    </source>
</evidence>
<keyword evidence="11" id="KW-1185">Reference proteome</keyword>
<dbReference type="Pfam" id="PF00072">
    <property type="entry name" value="Response_reg"/>
    <property type="match status" value="1"/>
</dbReference>
<dbReference type="InterPro" id="IPR011006">
    <property type="entry name" value="CheY-like_superfamily"/>
</dbReference>
<evidence type="ECO:0000256" key="4">
    <source>
        <dbReference type="ARBA" id="ARBA00023125"/>
    </source>
</evidence>
<dbReference type="Gene3D" id="1.10.10.10">
    <property type="entry name" value="Winged helix-like DNA-binding domain superfamily/Winged helix DNA-binding domain"/>
    <property type="match status" value="1"/>
</dbReference>
<evidence type="ECO:0000259" key="9">
    <source>
        <dbReference type="PROSITE" id="PS51755"/>
    </source>
</evidence>
<dbReference type="PROSITE" id="PS51755">
    <property type="entry name" value="OMPR_PHOB"/>
    <property type="match status" value="1"/>
</dbReference>
<dbReference type="SMART" id="SM00448">
    <property type="entry name" value="REC"/>
    <property type="match status" value="1"/>
</dbReference>
<dbReference type="PROSITE" id="PS50110">
    <property type="entry name" value="RESPONSE_REGULATORY"/>
    <property type="match status" value="1"/>
</dbReference>
<reference evidence="10 11" key="1">
    <citation type="submission" date="2018-07" db="EMBL/GenBank/DDBJ databases">
        <title>Genome sequences of six Lactobacillus spp. isolated from bumble bee guts.</title>
        <authorList>
            <person name="Motta E.V.S."/>
            <person name="Moran N.A."/>
        </authorList>
    </citation>
    <scope>NUCLEOTIDE SEQUENCE [LARGE SCALE GENOMIC DNA]</scope>
    <source>
        <strain evidence="10 11">BI-1.1</strain>
    </source>
</reference>
<dbReference type="AlphaFoldDB" id="A0A3R6VLD7"/>
<dbReference type="InterPro" id="IPR036388">
    <property type="entry name" value="WH-like_DNA-bd_sf"/>
</dbReference>
<dbReference type="InterPro" id="IPR001867">
    <property type="entry name" value="OmpR/PhoB-type_DNA-bd"/>
</dbReference>
<name>A0A3R6VLD7_9LACO</name>
<feature type="domain" description="OmpR/PhoB-type" evidence="9">
    <location>
        <begin position="120"/>
        <end position="220"/>
    </location>
</feature>
<feature type="domain" description="Response regulatory" evidence="8">
    <location>
        <begin position="3"/>
        <end position="114"/>
    </location>
</feature>
<organism evidence="10 11">
    <name type="scientific">Bombilactobacillus bombi</name>
    <dbReference type="NCBI Taxonomy" id="1303590"/>
    <lineage>
        <taxon>Bacteria</taxon>
        <taxon>Bacillati</taxon>
        <taxon>Bacillota</taxon>
        <taxon>Bacilli</taxon>
        <taxon>Lactobacillales</taxon>
        <taxon>Lactobacillaceae</taxon>
        <taxon>Bombilactobacillus</taxon>
    </lineage>
</organism>
<dbReference type="Proteomes" id="UP000284109">
    <property type="component" value="Unassembled WGS sequence"/>
</dbReference>
<evidence type="ECO:0000313" key="11">
    <source>
        <dbReference type="Proteomes" id="UP000284109"/>
    </source>
</evidence>
<keyword evidence="1 6" id="KW-0597">Phosphoprotein</keyword>
<dbReference type="CDD" id="cd00383">
    <property type="entry name" value="trans_reg_C"/>
    <property type="match status" value="1"/>
</dbReference>
<evidence type="ECO:0000259" key="8">
    <source>
        <dbReference type="PROSITE" id="PS50110"/>
    </source>
</evidence>
<dbReference type="SMART" id="SM00862">
    <property type="entry name" value="Trans_reg_C"/>
    <property type="match status" value="1"/>
</dbReference>
<dbReference type="InterPro" id="IPR039420">
    <property type="entry name" value="WalR-like"/>
</dbReference>
<dbReference type="PANTHER" id="PTHR48111">
    <property type="entry name" value="REGULATOR OF RPOS"/>
    <property type="match status" value="1"/>
</dbReference>
<evidence type="ECO:0000256" key="6">
    <source>
        <dbReference type="PROSITE-ProRule" id="PRU00169"/>
    </source>
</evidence>
<evidence type="ECO:0000256" key="3">
    <source>
        <dbReference type="ARBA" id="ARBA00023015"/>
    </source>
</evidence>
<dbReference type="Gene3D" id="3.40.50.2300">
    <property type="match status" value="1"/>
</dbReference>
<sequence length="222" mass="25678">MSTILVIDDDDDLLKLIQNILAEQNTIITRNSVIGINQTELNQADLIILDVMMPQIDGFQFLRTHRQFIDAPVLFLTAKDFEQDKLEGFASGADDYITKPFSIQELRARVAANLRREQRNKHTRLSDPPVTCDLIQRQFYVQQQLITLTASEYDICLFLLQHAHQVFSREDIYTAVYGYDAPGDSKFTITERIKKIRDKFNKAHVSPIQTVWGIGYKWEINL</sequence>
<keyword evidence="5" id="KW-0804">Transcription</keyword>
<dbReference type="Pfam" id="PF00486">
    <property type="entry name" value="Trans_reg_C"/>
    <property type="match status" value="1"/>
</dbReference>
<feature type="DNA-binding region" description="OmpR/PhoB-type" evidence="7">
    <location>
        <begin position="120"/>
        <end position="220"/>
    </location>
</feature>
<keyword evidence="3" id="KW-0805">Transcription regulation</keyword>
<dbReference type="SUPFAM" id="SSF52172">
    <property type="entry name" value="CheY-like"/>
    <property type="match status" value="1"/>
</dbReference>
<evidence type="ECO:0000256" key="5">
    <source>
        <dbReference type="ARBA" id="ARBA00023163"/>
    </source>
</evidence>